<dbReference type="InterPro" id="IPR013783">
    <property type="entry name" value="Ig-like_fold"/>
</dbReference>
<dbReference type="Gene3D" id="2.60.40.10">
    <property type="entry name" value="Immunoglobulins"/>
    <property type="match status" value="1"/>
</dbReference>
<reference evidence="1 2" key="1">
    <citation type="submission" date="2021-06" db="EMBL/GenBank/DDBJ databases">
        <authorList>
            <person name="Palmer J.M."/>
        </authorList>
    </citation>
    <scope>NUCLEOTIDE SEQUENCE [LARGE SCALE GENOMIC DNA]</scope>
    <source>
        <strain evidence="1 2">XR_2019</strain>
        <tissue evidence="1">Muscle</tissue>
    </source>
</reference>
<comment type="caution">
    <text evidence="1">The sequence shown here is derived from an EMBL/GenBank/DDBJ whole genome shotgun (WGS) entry which is preliminary data.</text>
</comment>
<evidence type="ECO:0000313" key="2">
    <source>
        <dbReference type="Proteomes" id="UP001444071"/>
    </source>
</evidence>
<dbReference type="EMBL" id="JAHRIM010042102">
    <property type="protein sequence ID" value="MEQ2267425.1"/>
    <property type="molecule type" value="Genomic_DNA"/>
</dbReference>
<dbReference type="Proteomes" id="UP001444071">
    <property type="component" value="Unassembled WGS sequence"/>
</dbReference>
<feature type="non-terminal residue" evidence="1">
    <location>
        <position position="130"/>
    </location>
</feature>
<evidence type="ECO:0008006" key="3">
    <source>
        <dbReference type="Google" id="ProtNLM"/>
    </source>
</evidence>
<evidence type="ECO:0000313" key="1">
    <source>
        <dbReference type="EMBL" id="MEQ2267425.1"/>
    </source>
</evidence>
<organism evidence="1 2">
    <name type="scientific">Xenotaenia resolanae</name>
    <dbReference type="NCBI Taxonomy" id="208358"/>
    <lineage>
        <taxon>Eukaryota</taxon>
        <taxon>Metazoa</taxon>
        <taxon>Chordata</taxon>
        <taxon>Craniata</taxon>
        <taxon>Vertebrata</taxon>
        <taxon>Euteleostomi</taxon>
        <taxon>Actinopterygii</taxon>
        <taxon>Neopterygii</taxon>
        <taxon>Teleostei</taxon>
        <taxon>Neoteleostei</taxon>
        <taxon>Acanthomorphata</taxon>
        <taxon>Ovalentaria</taxon>
        <taxon>Atherinomorphae</taxon>
        <taxon>Cyprinodontiformes</taxon>
        <taxon>Goodeidae</taxon>
        <taxon>Xenotaenia</taxon>
    </lineage>
</organism>
<dbReference type="SUPFAM" id="SSF49265">
    <property type="entry name" value="Fibronectin type III"/>
    <property type="match status" value="1"/>
</dbReference>
<proteinExistence type="predicted"/>
<name>A0ABV0WDV8_9TELE</name>
<sequence length="130" mass="14394">MKSSIALCVMPGQVPAAILPHTPSRSNFVMDTMSTNFNSHHGATWHIVQNFHSEHQDKMRPASLWWFKVNNNTSFVLQYNGTETNISAPDGDRPVTHTVSSLTAGTRYTFTLFSVIGNVRDSGEQLTAVT</sequence>
<keyword evidence="2" id="KW-1185">Reference proteome</keyword>
<dbReference type="InterPro" id="IPR036116">
    <property type="entry name" value="FN3_sf"/>
</dbReference>
<protein>
    <recommendedName>
        <fullName evidence="3">Fibronectin type-III domain-containing protein</fullName>
    </recommendedName>
</protein>
<gene>
    <name evidence="1" type="ORF">XENORESO_005871</name>
</gene>
<accession>A0ABV0WDV8</accession>